<gene>
    <name evidence="15" type="ORF">APICC_03792</name>
</gene>
<evidence type="ECO:0000256" key="13">
    <source>
        <dbReference type="ARBA" id="ARBA00023136"/>
    </source>
</evidence>
<dbReference type="GO" id="GO:0008395">
    <property type="term" value="F:steroid hydroxylase activity"/>
    <property type="evidence" value="ECO:0007669"/>
    <property type="project" value="TreeGrafter"/>
</dbReference>
<evidence type="ECO:0000256" key="11">
    <source>
        <dbReference type="ARBA" id="ARBA00023004"/>
    </source>
</evidence>
<dbReference type="GO" id="GO:0005506">
    <property type="term" value="F:iron ion binding"/>
    <property type="evidence" value="ECO:0007669"/>
    <property type="project" value="InterPro"/>
</dbReference>
<keyword evidence="13" id="KW-0472">Membrane</keyword>
<dbReference type="GO" id="GO:0005789">
    <property type="term" value="C:endoplasmic reticulum membrane"/>
    <property type="evidence" value="ECO:0007669"/>
    <property type="project" value="UniProtKB-SubCell"/>
</dbReference>
<dbReference type="AlphaFoldDB" id="A0A2A3E971"/>
<keyword evidence="6 14" id="KW-0349">Heme</keyword>
<evidence type="ECO:0000256" key="14">
    <source>
        <dbReference type="PIRSR" id="PIRSR602401-1"/>
    </source>
</evidence>
<comment type="similarity">
    <text evidence="5">Belongs to the cytochrome P450 family.</text>
</comment>
<name>A0A2A3E971_APICC</name>
<keyword evidence="12" id="KW-0503">Monooxygenase</keyword>
<dbReference type="GO" id="GO:0006082">
    <property type="term" value="P:organic acid metabolic process"/>
    <property type="evidence" value="ECO:0007669"/>
    <property type="project" value="TreeGrafter"/>
</dbReference>
<keyword evidence="8" id="KW-0256">Endoplasmic reticulum</keyword>
<evidence type="ECO:0000256" key="2">
    <source>
        <dbReference type="ARBA" id="ARBA00003690"/>
    </source>
</evidence>
<evidence type="ECO:0000256" key="10">
    <source>
        <dbReference type="ARBA" id="ARBA00023002"/>
    </source>
</evidence>
<evidence type="ECO:0000256" key="7">
    <source>
        <dbReference type="ARBA" id="ARBA00022723"/>
    </source>
</evidence>
<evidence type="ECO:0000256" key="8">
    <source>
        <dbReference type="ARBA" id="ARBA00022824"/>
    </source>
</evidence>
<keyword evidence="10" id="KW-0560">Oxidoreductase</keyword>
<dbReference type="Pfam" id="PF00067">
    <property type="entry name" value="p450"/>
    <property type="match status" value="1"/>
</dbReference>
<evidence type="ECO:0000256" key="4">
    <source>
        <dbReference type="ARBA" id="ARBA00004406"/>
    </source>
</evidence>
<dbReference type="PRINTS" id="PR00463">
    <property type="entry name" value="EP450I"/>
</dbReference>
<evidence type="ECO:0000256" key="12">
    <source>
        <dbReference type="ARBA" id="ARBA00023033"/>
    </source>
</evidence>
<dbReference type="InterPro" id="IPR017972">
    <property type="entry name" value="Cyt_P450_CS"/>
</dbReference>
<dbReference type="Gene3D" id="1.10.630.10">
    <property type="entry name" value="Cytochrome P450"/>
    <property type="match status" value="1"/>
</dbReference>
<comment type="cofactor">
    <cofactor evidence="1 14">
        <name>heme</name>
        <dbReference type="ChEBI" id="CHEBI:30413"/>
    </cofactor>
</comment>
<dbReference type="PANTHER" id="PTHR24300:SF376">
    <property type="entry name" value="CYTOCHROME P450 15A1"/>
    <property type="match status" value="1"/>
</dbReference>
<dbReference type="STRING" id="94128.A0A2A3E971"/>
<keyword evidence="7 14" id="KW-0479">Metal-binding</keyword>
<dbReference type="PRINTS" id="PR00385">
    <property type="entry name" value="P450"/>
</dbReference>
<evidence type="ECO:0000256" key="6">
    <source>
        <dbReference type="ARBA" id="ARBA00022617"/>
    </source>
</evidence>
<dbReference type="GO" id="GO:0016712">
    <property type="term" value="F:oxidoreductase activity, acting on paired donors, with incorporation or reduction of molecular oxygen, reduced flavin or flavoprotein as one donor, and incorporation of one atom of oxygen"/>
    <property type="evidence" value="ECO:0007669"/>
    <property type="project" value="TreeGrafter"/>
</dbReference>
<dbReference type="InterPro" id="IPR016024">
    <property type="entry name" value="ARM-type_fold"/>
</dbReference>
<dbReference type="PANTHER" id="PTHR24300">
    <property type="entry name" value="CYTOCHROME P450 508A4-RELATED"/>
    <property type="match status" value="1"/>
</dbReference>
<comment type="function">
    <text evidence="2">May be involved in the metabolism of insect hormones and in the breakdown of synthetic insecticides.</text>
</comment>
<dbReference type="SUPFAM" id="SSF48371">
    <property type="entry name" value="ARM repeat"/>
    <property type="match status" value="1"/>
</dbReference>
<keyword evidence="11 14" id="KW-0408">Iron</keyword>
<evidence type="ECO:0000256" key="5">
    <source>
        <dbReference type="ARBA" id="ARBA00010617"/>
    </source>
</evidence>
<dbReference type="InterPro" id="IPR001128">
    <property type="entry name" value="Cyt_P450"/>
</dbReference>
<dbReference type="GO" id="GO:0006805">
    <property type="term" value="P:xenobiotic metabolic process"/>
    <property type="evidence" value="ECO:0007669"/>
    <property type="project" value="TreeGrafter"/>
</dbReference>
<dbReference type="InterPro" id="IPR036396">
    <property type="entry name" value="Cyt_P450_sf"/>
</dbReference>
<proteinExistence type="inferred from homology"/>
<reference evidence="15 16" key="1">
    <citation type="submission" date="2014-07" db="EMBL/GenBank/DDBJ databases">
        <title>Genomic and transcriptomic analysis on Apis cerana provide comprehensive insights into honey bee biology.</title>
        <authorList>
            <person name="Diao Q."/>
            <person name="Sun L."/>
            <person name="Zheng H."/>
            <person name="Zheng H."/>
            <person name="Xu S."/>
            <person name="Wang S."/>
            <person name="Zeng Z."/>
            <person name="Hu F."/>
            <person name="Su S."/>
            <person name="Wu J."/>
        </authorList>
    </citation>
    <scope>NUCLEOTIDE SEQUENCE [LARGE SCALE GENOMIC DNA]</scope>
    <source>
        <tissue evidence="15">Pupae without intestine</tissue>
    </source>
</reference>
<dbReference type="Proteomes" id="UP000242457">
    <property type="component" value="Unassembled WGS sequence"/>
</dbReference>
<accession>A0A2A3E971</accession>
<dbReference type="EMBL" id="KZ288318">
    <property type="protein sequence ID" value="PBC28277.1"/>
    <property type="molecule type" value="Genomic_DNA"/>
</dbReference>
<dbReference type="OrthoDB" id="1103324at2759"/>
<dbReference type="GO" id="GO:0020037">
    <property type="term" value="F:heme binding"/>
    <property type="evidence" value="ECO:0007669"/>
    <property type="project" value="InterPro"/>
</dbReference>
<evidence type="ECO:0000256" key="3">
    <source>
        <dbReference type="ARBA" id="ARBA00004174"/>
    </source>
</evidence>
<organism evidence="15 16">
    <name type="scientific">Apis cerana cerana</name>
    <name type="common">Oriental honeybee</name>
    <dbReference type="NCBI Taxonomy" id="94128"/>
    <lineage>
        <taxon>Eukaryota</taxon>
        <taxon>Metazoa</taxon>
        <taxon>Ecdysozoa</taxon>
        <taxon>Arthropoda</taxon>
        <taxon>Hexapoda</taxon>
        <taxon>Insecta</taxon>
        <taxon>Pterygota</taxon>
        <taxon>Neoptera</taxon>
        <taxon>Endopterygota</taxon>
        <taxon>Hymenoptera</taxon>
        <taxon>Apocrita</taxon>
        <taxon>Aculeata</taxon>
        <taxon>Apoidea</taxon>
        <taxon>Anthophila</taxon>
        <taxon>Apidae</taxon>
        <taxon>Apis</taxon>
    </lineage>
</organism>
<feature type="binding site" description="axial binding residue" evidence="14">
    <location>
        <position position="845"/>
    </location>
    <ligand>
        <name>heme</name>
        <dbReference type="ChEBI" id="CHEBI:30413"/>
    </ligand>
    <ligandPart>
        <name>Fe</name>
        <dbReference type="ChEBI" id="CHEBI:18248"/>
    </ligandPart>
</feature>
<evidence type="ECO:0000256" key="9">
    <source>
        <dbReference type="ARBA" id="ARBA00022848"/>
    </source>
</evidence>
<keyword evidence="9" id="KW-0492">Microsome</keyword>
<sequence>MNNLLEELEALKISSEFSEENLWIGCSNIVQKSYVPEKTIGANRPCEEKDFKDYKQIIDKNLQNIRSMLQHIIYNHNAGHLQINLNATVIKTFTINLLLLIGEHHEKNVWNTEESVSISKELINEILELYKYQSISEFLMEQDNFTVLLLTIRPKLLKDTWKLYPASVACYKWILHQIEKPGLYNHISDVLPTALIIVDDYVPENVVIGLECLHQIIQHSHLKKGLIDTGYAEVIFHALECLSHQRESKYVILVYVCLTSLLATIEHWNNTLNVFEWTKRDDILAVLLDNMEFEQNIELRRVYMLSLPQLLTNIGCAKWCERLTRILSEYCEHHTDLKTLKATLETAKTFLLMFHLRVAAHCVPLYTAFLKLHFDLTKTPVFDKEIMQNLEDCICLLYKLSPNVGCAVMNDDRMRSVIKNSLQVVCLGLPRLPIIGSYWHLLWHDYEYPSNGVIYYVNKLQSKIVTCYFGSYKTIIANDYKSIKEVLTKQEFDGRAINVDIVLERAFGKSLGIFFTEGALWQEQRRFALRHMRDFGFGRRHEIFETNVMEEIAILVDMLKEGPINDEEKKFLKNGYAYFPDILYPYVTNVILNVMFGEKFDRSKYHKLIYFCESSMMFQKALDTSGGALFQFWFLKYFGNIFGYRNAIKATHQMIDFIKEYIDDRKNSDYCDRGLIDRYLKILKEKNHITSTFSEKQLIMTLVDFMFPATSALPSALVHAIKLVMHHPRVMNNIQKEIDRIVGTGRLVTWSDRKNLPYTEATIRESLRYETLTPFSVFHKTLKKTTLCDYDIPKDTLVITNLAALNTDPDLWGDPENFRPERFLNENNELRKDFTFSFGFGHRVCAGETYSRYNMFEVLAVLMQNFNFSFVEGEPTGLDDKQSGLIVTPKKTWIRVKPRNILRKDIS</sequence>
<dbReference type="FunFam" id="1.10.630.10:FF:000238">
    <property type="entry name" value="Cytochrome P450 2A6"/>
    <property type="match status" value="1"/>
</dbReference>
<dbReference type="InterPro" id="IPR002401">
    <property type="entry name" value="Cyt_P450_E_grp-I"/>
</dbReference>
<evidence type="ECO:0000313" key="16">
    <source>
        <dbReference type="Proteomes" id="UP000242457"/>
    </source>
</evidence>
<protein>
    <submittedName>
        <fullName evidence="15">Cytochrome P450-like protein</fullName>
    </submittedName>
</protein>
<keyword evidence="16" id="KW-1185">Reference proteome</keyword>
<evidence type="ECO:0000256" key="1">
    <source>
        <dbReference type="ARBA" id="ARBA00001971"/>
    </source>
</evidence>
<dbReference type="PROSITE" id="PS00086">
    <property type="entry name" value="CYTOCHROME_P450"/>
    <property type="match status" value="1"/>
</dbReference>
<dbReference type="SUPFAM" id="SSF48264">
    <property type="entry name" value="Cytochrome P450"/>
    <property type="match status" value="1"/>
</dbReference>
<dbReference type="InterPro" id="IPR050182">
    <property type="entry name" value="Cytochrome_P450_fam2"/>
</dbReference>
<evidence type="ECO:0000313" key="15">
    <source>
        <dbReference type="EMBL" id="PBC28277.1"/>
    </source>
</evidence>
<comment type="subcellular location">
    <subcellularLocation>
        <location evidence="4">Endoplasmic reticulum membrane</location>
        <topology evidence="4">Peripheral membrane protein</topology>
    </subcellularLocation>
    <subcellularLocation>
        <location evidence="3">Microsome membrane</location>
        <topology evidence="3">Peripheral membrane protein</topology>
    </subcellularLocation>
</comment>